<sequence length="186" mass="21016">MTRATPPSAELEDLVSLFYPRQSELGEFSHSEPCDAPEAYQAMLAHESHMTVTVERRHGCQVDVEVMESRLDETHYLRKILLRRRSDRRVVQFGIVRLALAALQPVVRDEIMAQQTPLGRVLINHNVLRHVRLHHLWKVACAAELAGLFQVSVGHITYGRTALIYCDGEPAVELLEIVAPEDTFAA</sequence>
<evidence type="ECO:0000313" key="1">
    <source>
        <dbReference type="EMBL" id="QDV23892.1"/>
    </source>
</evidence>
<evidence type="ECO:0000313" key="2">
    <source>
        <dbReference type="Proteomes" id="UP000318017"/>
    </source>
</evidence>
<organism evidence="1 2">
    <name type="scientific">Aureliella helgolandensis</name>
    <dbReference type="NCBI Taxonomy" id="2527968"/>
    <lineage>
        <taxon>Bacteria</taxon>
        <taxon>Pseudomonadati</taxon>
        <taxon>Planctomycetota</taxon>
        <taxon>Planctomycetia</taxon>
        <taxon>Pirellulales</taxon>
        <taxon>Pirellulaceae</taxon>
        <taxon>Aureliella</taxon>
    </lineage>
</organism>
<protein>
    <submittedName>
        <fullName evidence="1">Uncharacterized protein</fullName>
    </submittedName>
</protein>
<keyword evidence="2" id="KW-1185">Reference proteome</keyword>
<dbReference type="SUPFAM" id="SSF64288">
    <property type="entry name" value="Chorismate lyase-like"/>
    <property type="match status" value="1"/>
</dbReference>
<dbReference type="KEGG" id="ahel:Q31a_22020"/>
<dbReference type="InterPro" id="IPR028978">
    <property type="entry name" value="Chorismate_lyase_/UTRA_dom_sf"/>
</dbReference>
<proteinExistence type="predicted"/>
<name>A0A518G5M9_9BACT</name>
<gene>
    <name evidence="1" type="ORF">Q31a_22020</name>
</gene>
<dbReference type="RefSeq" id="WP_145077149.1">
    <property type="nucleotide sequence ID" value="NZ_CP036298.1"/>
</dbReference>
<dbReference type="AlphaFoldDB" id="A0A518G5M9"/>
<dbReference type="EMBL" id="CP036298">
    <property type="protein sequence ID" value="QDV23892.1"/>
    <property type="molecule type" value="Genomic_DNA"/>
</dbReference>
<reference evidence="1 2" key="1">
    <citation type="submission" date="2019-02" db="EMBL/GenBank/DDBJ databases">
        <title>Deep-cultivation of Planctomycetes and their phenomic and genomic characterization uncovers novel biology.</title>
        <authorList>
            <person name="Wiegand S."/>
            <person name="Jogler M."/>
            <person name="Boedeker C."/>
            <person name="Pinto D."/>
            <person name="Vollmers J."/>
            <person name="Rivas-Marin E."/>
            <person name="Kohn T."/>
            <person name="Peeters S.H."/>
            <person name="Heuer A."/>
            <person name="Rast P."/>
            <person name="Oberbeckmann S."/>
            <person name="Bunk B."/>
            <person name="Jeske O."/>
            <person name="Meyerdierks A."/>
            <person name="Storesund J.E."/>
            <person name="Kallscheuer N."/>
            <person name="Luecker S."/>
            <person name="Lage O.M."/>
            <person name="Pohl T."/>
            <person name="Merkel B.J."/>
            <person name="Hornburger P."/>
            <person name="Mueller R.-W."/>
            <person name="Bruemmer F."/>
            <person name="Labrenz M."/>
            <person name="Spormann A.M."/>
            <person name="Op den Camp H."/>
            <person name="Overmann J."/>
            <person name="Amann R."/>
            <person name="Jetten M.S.M."/>
            <person name="Mascher T."/>
            <person name="Medema M.H."/>
            <person name="Devos D.P."/>
            <person name="Kaster A.-K."/>
            <person name="Ovreas L."/>
            <person name="Rohde M."/>
            <person name="Galperin M.Y."/>
            <person name="Jogler C."/>
        </authorList>
    </citation>
    <scope>NUCLEOTIDE SEQUENCE [LARGE SCALE GENOMIC DNA]</scope>
    <source>
        <strain evidence="1 2">Q31a</strain>
    </source>
</reference>
<accession>A0A518G5M9</accession>
<dbReference type="Proteomes" id="UP000318017">
    <property type="component" value="Chromosome"/>
</dbReference>
<dbReference type="OrthoDB" id="268218at2"/>
<dbReference type="Gene3D" id="3.40.1410.10">
    <property type="entry name" value="Chorismate lyase-like"/>
    <property type="match status" value="1"/>
</dbReference>